<dbReference type="InterPro" id="IPR014721">
    <property type="entry name" value="Ribsml_uS5_D2-typ_fold_subgr"/>
</dbReference>
<dbReference type="InterPro" id="IPR000100">
    <property type="entry name" value="RNase_P"/>
</dbReference>
<dbReference type="PANTHER" id="PTHR33992:SF1">
    <property type="entry name" value="RIBONUCLEASE P PROTEIN COMPONENT"/>
    <property type="match status" value="1"/>
</dbReference>
<gene>
    <name evidence="8" type="primary">rnpA</name>
    <name evidence="8" type="ORF">COX92_00720</name>
</gene>
<evidence type="ECO:0000313" key="9">
    <source>
        <dbReference type="Proteomes" id="UP000229166"/>
    </source>
</evidence>
<keyword evidence="4" id="KW-0255">Endonuclease</keyword>
<dbReference type="SUPFAM" id="SSF54211">
    <property type="entry name" value="Ribosomal protein S5 domain 2-like"/>
    <property type="match status" value="1"/>
</dbReference>
<dbReference type="InterPro" id="IPR020539">
    <property type="entry name" value="RNase_P_CS"/>
</dbReference>
<dbReference type="Gene3D" id="3.30.230.10">
    <property type="match status" value="1"/>
</dbReference>
<dbReference type="EC" id="3.1.26.5" evidence="7"/>
<evidence type="ECO:0000256" key="1">
    <source>
        <dbReference type="ARBA" id="ARBA00002663"/>
    </source>
</evidence>
<keyword evidence="2" id="KW-0819">tRNA processing</keyword>
<dbReference type="GO" id="GO:0004526">
    <property type="term" value="F:ribonuclease P activity"/>
    <property type="evidence" value="ECO:0007669"/>
    <property type="project" value="UniProtKB-UniRule"/>
</dbReference>
<evidence type="ECO:0000256" key="7">
    <source>
        <dbReference type="NCBIfam" id="TIGR00188"/>
    </source>
</evidence>
<dbReference type="NCBIfam" id="TIGR00188">
    <property type="entry name" value="rnpA"/>
    <property type="match status" value="1"/>
</dbReference>
<keyword evidence="3" id="KW-0540">Nuclease</keyword>
<comment type="function">
    <text evidence="1">RNaseP catalyzes the removal of the 5'-leader sequence from pre-tRNA to produce the mature 5'-terminus. It can also cleave other RNA substrates such as 4.5S RNA. The protein component plays an auxiliary but essential role in vivo by binding to the 5'-leader sequence and broadening the substrate specificity of the ribozyme.</text>
</comment>
<accession>A0A2M7UUW5</accession>
<evidence type="ECO:0000256" key="3">
    <source>
        <dbReference type="ARBA" id="ARBA00022722"/>
    </source>
</evidence>
<sequence>MLPKANRLKSDDDFKKIFKYGKISENEFMKIKFLKNFKQCSRFGFIVSNKFARKAVVRNLFKRRLRAAAHFLLKNIK</sequence>
<evidence type="ECO:0000256" key="6">
    <source>
        <dbReference type="ARBA" id="ARBA00022884"/>
    </source>
</evidence>
<name>A0A2M7UUW5_9BACT</name>
<comment type="caution">
    <text evidence="8">The sequence shown here is derived from an EMBL/GenBank/DDBJ whole genome shotgun (WGS) entry which is preliminary data.</text>
</comment>
<dbReference type="InterPro" id="IPR020568">
    <property type="entry name" value="Ribosomal_Su5_D2-typ_SF"/>
</dbReference>
<dbReference type="PROSITE" id="PS00648">
    <property type="entry name" value="RIBONUCLEASE_P"/>
    <property type="match status" value="1"/>
</dbReference>
<reference evidence="9" key="1">
    <citation type="submission" date="2017-09" db="EMBL/GenBank/DDBJ databases">
        <title>Depth-based differentiation of microbial function through sediment-hosted aquifers and enrichment of novel symbionts in the deep terrestrial subsurface.</title>
        <authorList>
            <person name="Probst A.J."/>
            <person name="Ladd B."/>
            <person name="Jarett J.K."/>
            <person name="Geller-Mcgrath D.E."/>
            <person name="Sieber C.M.K."/>
            <person name="Emerson J.B."/>
            <person name="Anantharaman K."/>
            <person name="Thomas B.C."/>
            <person name="Malmstrom R."/>
            <person name="Stieglmeier M."/>
            <person name="Klingl A."/>
            <person name="Woyke T."/>
            <person name="Ryan C.M."/>
            <person name="Banfield J.F."/>
        </authorList>
    </citation>
    <scope>NUCLEOTIDE SEQUENCE [LARGE SCALE GENOMIC DNA]</scope>
</reference>
<evidence type="ECO:0000256" key="4">
    <source>
        <dbReference type="ARBA" id="ARBA00022759"/>
    </source>
</evidence>
<dbReference type="EMBL" id="PFOZ01000013">
    <property type="protein sequence ID" value="PIZ87668.1"/>
    <property type="molecule type" value="Genomic_DNA"/>
</dbReference>
<keyword evidence="6" id="KW-0694">RNA-binding</keyword>
<dbReference type="Proteomes" id="UP000229166">
    <property type="component" value="Unassembled WGS sequence"/>
</dbReference>
<feature type="non-terminal residue" evidence="8">
    <location>
        <position position="77"/>
    </location>
</feature>
<dbReference type="GO" id="GO:0042781">
    <property type="term" value="F:3'-tRNA processing endoribonuclease activity"/>
    <property type="evidence" value="ECO:0007669"/>
    <property type="project" value="TreeGrafter"/>
</dbReference>
<evidence type="ECO:0000313" key="8">
    <source>
        <dbReference type="EMBL" id="PIZ87668.1"/>
    </source>
</evidence>
<keyword evidence="5" id="KW-0378">Hydrolase</keyword>
<evidence type="ECO:0000256" key="5">
    <source>
        <dbReference type="ARBA" id="ARBA00022801"/>
    </source>
</evidence>
<organism evidence="8 9">
    <name type="scientific">Candidatus Nealsonbacteria bacterium CG_4_10_14_0_2_um_filter_40_15</name>
    <dbReference type="NCBI Taxonomy" id="1974682"/>
    <lineage>
        <taxon>Bacteria</taxon>
        <taxon>Candidatus Nealsoniibacteriota</taxon>
    </lineage>
</organism>
<evidence type="ECO:0000256" key="2">
    <source>
        <dbReference type="ARBA" id="ARBA00022694"/>
    </source>
</evidence>
<dbReference type="AlphaFoldDB" id="A0A2M7UUW5"/>
<dbReference type="GO" id="GO:0000049">
    <property type="term" value="F:tRNA binding"/>
    <property type="evidence" value="ECO:0007669"/>
    <property type="project" value="InterPro"/>
</dbReference>
<proteinExistence type="predicted"/>
<dbReference type="GO" id="GO:0030677">
    <property type="term" value="C:ribonuclease P complex"/>
    <property type="evidence" value="ECO:0007669"/>
    <property type="project" value="TreeGrafter"/>
</dbReference>
<dbReference type="Pfam" id="PF00825">
    <property type="entry name" value="Ribonuclease_P"/>
    <property type="match status" value="1"/>
</dbReference>
<protein>
    <recommendedName>
        <fullName evidence="7">Ribonuclease P protein component</fullName>
        <ecNumber evidence="7">3.1.26.5</ecNumber>
    </recommendedName>
</protein>
<dbReference type="PANTHER" id="PTHR33992">
    <property type="entry name" value="RIBONUCLEASE P PROTEIN COMPONENT"/>
    <property type="match status" value="1"/>
</dbReference>